<dbReference type="Proteomes" id="UP000198418">
    <property type="component" value="Unassembled WGS sequence"/>
</dbReference>
<dbReference type="AlphaFoldDB" id="A0A212R1J2"/>
<feature type="chain" id="PRO_5012804122" evidence="2">
    <location>
        <begin position="26"/>
        <end position="258"/>
    </location>
</feature>
<evidence type="ECO:0000256" key="2">
    <source>
        <dbReference type="SAM" id="SignalP"/>
    </source>
</evidence>
<organism evidence="3 4">
    <name type="scientific">Rhodoblastus acidophilus</name>
    <name type="common">Rhodopseudomonas acidophila</name>
    <dbReference type="NCBI Taxonomy" id="1074"/>
    <lineage>
        <taxon>Bacteria</taxon>
        <taxon>Pseudomonadati</taxon>
        <taxon>Pseudomonadota</taxon>
        <taxon>Alphaproteobacteria</taxon>
        <taxon>Hyphomicrobiales</taxon>
        <taxon>Rhodoblastaceae</taxon>
        <taxon>Rhodoblastus</taxon>
    </lineage>
</organism>
<gene>
    <name evidence="3" type="ORF">SAMN06265338_102338</name>
</gene>
<dbReference type="EMBL" id="FYDG01000002">
    <property type="protein sequence ID" value="SNB65860.1"/>
    <property type="molecule type" value="Genomic_DNA"/>
</dbReference>
<dbReference type="GO" id="GO:0055085">
    <property type="term" value="P:transmembrane transport"/>
    <property type="evidence" value="ECO:0007669"/>
    <property type="project" value="TreeGrafter"/>
</dbReference>
<dbReference type="InterPro" id="IPR005618">
    <property type="entry name" value="OMPW"/>
</dbReference>
<evidence type="ECO:0000313" key="4">
    <source>
        <dbReference type="Proteomes" id="UP000198418"/>
    </source>
</evidence>
<comment type="similarity">
    <text evidence="1">Belongs to the OmpW/AlkL family.</text>
</comment>
<feature type="signal peptide" evidence="2">
    <location>
        <begin position="1"/>
        <end position="25"/>
    </location>
</feature>
<dbReference type="PANTHER" id="PTHR36920">
    <property type="match status" value="1"/>
</dbReference>
<keyword evidence="2" id="KW-0732">Signal</keyword>
<accession>A0A212R1J2</accession>
<dbReference type="SUPFAM" id="SSF56925">
    <property type="entry name" value="OMPA-like"/>
    <property type="match status" value="1"/>
</dbReference>
<proteinExistence type="inferred from homology"/>
<dbReference type="InterPro" id="IPR011250">
    <property type="entry name" value="OMP/PagP_B-barrel"/>
</dbReference>
<evidence type="ECO:0000256" key="1">
    <source>
        <dbReference type="ARBA" id="ARBA00009330"/>
    </source>
</evidence>
<dbReference type="PANTHER" id="PTHR36920:SF1">
    <property type="entry name" value="OUTER MEMBRANE PROTEIN W"/>
    <property type="match status" value="1"/>
</dbReference>
<evidence type="ECO:0000313" key="3">
    <source>
        <dbReference type="EMBL" id="SNB65860.1"/>
    </source>
</evidence>
<name>A0A212R1J2_RHOAC</name>
<dbReference type="Gene3D" id="2.40.160.20">
    <property type="match status" value="1"/>
</dbReference>
<sequence length="258" mass="27082">MISKLLAKALATTALVCAATAAAQAADLPSVKAPLSLPPVAEAYQPYFMKLGFAYAINQSHSKMYANGLDAGVGATVEDVATLGFEAGWFITKNISINVSGGIPLPAKDKVKGTSPNPAIARYAPNGTSLTEALPAIIPITVAWHFDNFGPVQPYVGIGAGPGFSFSNKDAYLTNVKLSGALNTVITFGLDYMVNEHWGVSLDVKKAFAYLDGHGTVKSGPLKGSQVVQHLHFEPWILSTGIVYRFGGPDAGPVLAKY</sequence>
<protein>
    <submittedName>
        <fullName evidence="3">Outer membrane protein W</fullName>
    </submittedName>
</protein>
<reference evidence="4" key="1">
    <citation type="submission" date="2017-06" db="EMBL/GenBank/DDBJ databases">
        <authorList>
            <person name="Varghese N."/>
            <person name="Submissions S."/>
        </authorList>
    </citation>
    <scope>NUCLEOTIDE SEQUENCE [LARGE SCALE GENOMIC DNA]</scope>
    <source>
        <strain evidence="4">DSM 137</strain>
    </source>
</reference>
<dbReference type="Pfam" id="PF03922">
    <property type="entry name" value="OmpW"/>
    <property type="match status" value="1"/>
</dbReference>
<dbReference type="GO" id="GO:0019867">
    <property type="term" value="C:outer membrane"/>
    <property type="evidence" value="ECO:0007669"/>
    <property type="project" value="InterPro"/>
</dbReference>
<dbReference type="RefSeq" id="WP_088519850.1">
    <property type="nucleotide sequence ID" value="NZ_FYDG01000002.1"/>
</dbReference>
<dbReference type="OrthoDB" id="9807574at2"/>
<keyword evidence="4" id="KW-1185">Reference proteome</keyword>